<accession>A0ABD2SV89</accession>
<evidence type="ECO:0000256" key="8">
    <source>
        <dbReference type="SAM" id="MobiDB-lite"/>
    </source>
</evidence>
<dbReference type="Proteomes" id="UP001627284">
    <property type="component" value="Unassembled WGS sequence"/>
</dbReference>
<keyword evidence="7" id="KW-0539">Nucleus</keyword>
<name>A0ABD2SV89_9SOLN</name>
<evidence type="ECO:0000256" key="3">
    <source>
        <dbReference type="ARBA" id="ARBA00022692"/>
    </source>
</evidence>
<evidence type="ECO:0000256" key="7">
    <source>
        <dbReference type="ARBA" id="ARBA00023242"/>
    </source>
</evidence>
<feature type="transmembrane region" description="Helical" evidence="9">
    <location>
        <begin position="215"/>
        <end position="233"/>
    </location>
</feature>
<dbReference type="PANTHER" id="PTHR31587">
    <property type="entry name" value="TRANSMEMBRANE PROTEIN (DUF2215)"/>
    <property type="match status" value="1"/>
</dbReference>
<comment type="subcellular location">
    <subcellularLocation>
        <location evidence="1">Nucleus inner membrane</location>
        <topology evidence="1">Multi-pass membrane protein</topology>
        <orientation evidence="1">Nucleoplasmic side</orientation>
    </subcellularLocation>
</comment>
<organism evidence="10 11">
    <name type="scientific">Solanum stoloniferum</name>
    <dbReference type="NCBI Taxonomy" id="62892"/>
    <lineage>
        <taxon>Eukaryota</taxon>
        <taxon>Viridiplantae</taxon>
        <taxon>Streptophyta</taxon>
        <taxon>Embryophyta</taxon>
        <taxon>Tracheophyta</taxon>
        <taxon>Spermatophyta</taxon>
        <taxon>Magnoliopsida</taxon>
        <taxon>eudicotyledons</taxon>
        <taxon>Gunneridae</taxon>
        <taxon>Pentapetalae</taxon>
        <taxon>asterids</taxon>
        <taxon>lamiids</taxon>
        <taxon>Solanales</taxon>
        <taxon>Solanaceae</taxon>
        <taxon>Solanoideae</taxon>
        <taxon>Solaneae</taxon>
        <taxon>Solanum</taxon>
    </lineage>
</organism>
<dbReference type="EMBL" id="JBJKTR010000013">
    <property type="protein sequence ID" value="KAL3347863.1"/>
    <property type="molecule type" value="Genomic_DNA"/>
</dbReference>
<feature type="transmembrane region" description="Helical" evidence="9">
    <location>
        <begin position="270"/>
        <end position="292"/>
    </location>
</feature>
<dbReference type="AlphaFoldDB" id="A0ABD2SV89"/>
<evidence type="ECO:0000313" key="11">
    <source>
        <dbReference type="Proteomes" id="UP001627284"/>
    </source>
</evidence>
<keyword evidence="5 9" id="KW-1133">Transmembrane helix</keyword>
<reference evidence="10 11" key="1">
    <citation type="submission" date="2024-05" db="EMBL/GenBank/DDBJ databases">
        <title>De novo assembly of an allotetraploid wild potato.</title>
        <authorList>
            <person name="Hosaka A.J."/>
        </authorList>
    </citation>
    <scope>NUCLEOTIDE SEQUENCE [LARGE SCALE GENOMIC DNA]</scope>
    <source>
        <tissue evidence="10">Young leaves</tissue>
    </source>
</reference>
<comment type="caution">
    <text evidence="10">The sequence shown here is derived from an EMBL/GenBank/DDBJ whole genome shotgun (WGS) entry which is preliminary data.</text>
</comment>
<gene>
    <name evidence="10" type="ORF">AABB24_021484</name>
</gene>
<keyword evidence="3 9" id="KW-0812">Transmembrane</keyword>
<feature type="transmembrane region" description="Helical" evidence="9">
    <location>
        <begin position="56"/>
        <end position="77"/>
    </location>
</feature>
<evidence type="ECO:0000256" key="4">
    <source>
        <dbReference type="ARBA" id="ARBA00022729"/>
    </source>
</evidence>
<feature type="transmembrane region" description="Helical" evidence="9">
    <location>
        <begin position="239"/>
        <end position="258"/>
    </location>
</feature>
<keyword evidence="6 9" id="KW-0472">Membrane</keyword>
<proteinExistence type="inferred from homology"/>
<feature type="transmembrane region" description="Helical" evidence="9">
    <location>
        <begin position="312"/>
        <end position="332"/>
    </location>
</feature>
<dbReference type="PANTHER" id="PTHR31587:SF3">
    <property type="entry name" value="EXPRESSED PROTEIN"/>
    <property type="match status" value="1"/>
</dbReference>
<feature type="non-terminal residue" evidence="10">
    <location>
        <position position="1"/>
    </location>
</feature>
<dbReference type="Pfam" id="PF10225">
    <property type="entry name" value="NEMP"/>
    <property type="match status" value="1"/>
</dbReference>
<dbReference type="InterPro" id="IPR019358">
    <property type="entry name" value="NEMP_fam"/>
</dbReference>
<keyword evidence="11" id="KW-1185">Reference proteome</keyword>
<feature type="region of interest" description="Disordered" evidence="8">
    <location>
        <begin position="518"/>
        <end position="541"/>
    </location>
</feature>
<evidence type="ECO:0000256" key="1">
    <source>
        <dbReference type="ARBA" id="ARBA00004575"/>
    </source>
</evidence>
<evidence type="ECO:0000256" key="2">
    <source>
        <dbReference type="ARBA" id="ARBA00005748"/>
    </source>
</evidence>
<dbReference type="GO" id="GO:0005637">
    <property type="term" value="C:nuclear inner membrane"/>
    <property type="evidence" value="ECO:0007669"/>
    <property type="project" value="UniProtKB-SubCell"/>
</dbReference>
<evidence type="ECO:0000256" key="6">
    <source>
        <dbReference type="ARBA" id="ARBA00023136"/>
    </source>
</evidence>
<keyword evidence="4" id="KW-0732">Signal</keyword>
<evidence type="ECO:0000256" key="9">
    <source>
        <dbReference type="SAM" id="Phobius"/>
    </source>
</evidence>
<protein>
    <submittedName>
        <fullName evidence="10">Uncharacterized protein</fullName>
    </submittedName>
</protein>
<feature type="transmembrane region" description="Helical" evidence="9">
    <location>
        <begin position="344"/>
        <end position="364"/>
    </location>
</feature>
<evidence type="ECO:0000256" key="5">
    <source>
        <dbReference type="ARBA" id="ARBA00022989"/>
    </source>
</evidence>
<feature type="transmembrane region" description="Helical" evidence="9">
    <location>
        <begin position="370"/>
        <end position="388"/>
    </location>
</feature>
<comment type="similarity">
    <text evidence="2">Belongs to the NEMP family.</text>
</comment>
<evidence type="ECO:0000313" key="10">
    <source>
        <dbReference type="EMBL" id="KAL3347863.1"/>
    </source>
</evidence>
<sequence length="553" mass="62028">YDQTGPKSGRKSHTSTYWLRLLEACTAFEFFIRFKLKRGRGRGRGRVWEVDPLMGFLLFFGSSAFLLPVHFCISLFLSTTHVAALQGVKLKNQILDVTPIKFVTDPLSKDDVLCERILITGLSRWRLSSYSSAYRVSWAPSAVTPDRLLGKLQICFHKNSSLGLCQCEHDAWKNLQKGPWNSVMSPYEDRILDVKLVGGLSGSVTVTVEEDLQRWRLLFLAFGIMLLLVAPIVSSWVPFYYSSSMAIEVCLVIIVLLFQGMKLLPTGRKNIFYLTIYGSVLGAGSVLVHQFSMLINSIVSNFGLSEEFHNPVAVFILVGIILAGAGLGYWLVRKFVILDDGNVDVGVAQFVKWAIHIIGITFIFQSTLDSPLAILVLSSWWLICFAVTSMQRHASRDLSYSGIGDVWAKSSKQINMNRKRAEFFSKSRKFGSVGVPYSSPSSSAWSDSPVKGFSDGKGKKVGEYYSTFHKTPNRKRFSPKEWEDFTQESTKEAVAELASSPEFTDWIIKHADRIQLLQEDSSDESVGSGSDSTDDNDAESCSGLDMFKWRHHW</sequence>